<evidence type="ECO:0000256" key="2">
    <source>
        <dbReference type="SAM" id="Phobius"/>
    </source>
</evidence>
<feature type="transmembrane region" description="Helical" evidence="2">
    <location>
        <begin position="20"/>
        <end position="44"/>
    </location>
</feature>
<sequence length="227" mass="25203">MTSSNIYLPQQITFHLKRKPMFLMISMILPIVFLSLLNLLVFLIPVDSGEKISYGITVLLALSVFMSIMSGLLPMSSESMPLAISYIFSLMVISVLTVVDSVIIVRLHHMEEKEERSQRVRENFQASLPKIKVLQNSVHPLERAVKALTEAKAQNTLSNGQTDIANTQEGETRRMSTSSLSPSETSKTAGRVNKYKLIGKHIDMISLAVFGTVWIGTTLGFMIAITT</sequence>
<dbReference type="InterPro" id="IPR006201">
    <property type="entry name" value="Neur_channel"/>
</dbReference>
<evidence type="ECO:0000313" key="5">
    <source>
        <dbReference type="Proteomes" id="UP000735302"/>
    </source>
</evidence>
<dbReference type="Pfam" id="PF02932">
    <property type="entry name" value="Neur_chan_memb"/>
    <property type="match status" value="1"/>
</dbReference>
<accession>A0AAV3ZS56</accession>
<feature type="transmembrane region" description="Helical" evidence="2">
    <location>
        <begin position="83"/>
        <end position="107"/>
    </location>
</feature>
<keyword evidence="2" id="KW-0812">Transmembrane</keyword>
<keyword evidence="2" id="KW-0472">Membrane</keyword>
<dbReference type="Gene3D" id="1.20.58.390">
    <property type="entry name" value="Neurotransmitter-gated ion-channel transmembrane domain"/>
    <property type="match status" value="1"/>
</dbReference>
<dbReference type="InterPro" id="IPR006029">
    <property type="entry name" value="Neurotrans-gated_channel_TM"/>
</dbReference>
<feature type="region of interest" description="Disordered" evidence="1">
    <location>
        <begin position="161"/>
        <end position="187"/>
    </location>
</feature>
<proteinExistence type="predicted"/>
<feature type="compositionally biased region" description="Low complexity" evidence="1">
    <location>
        <begin position="176"/>
        <end position="187"/>
    </location>
</feature>
<feature type="transmembrane region" description="Helical" evidence="2">
    <location>
        <begin position="204"/>
        <end position="225"/>
    </location>
</feature>
<dbReference type="GO" id="GO:0005216">
    <property type="term" value="F:monoatomic ion channel activity"/>
    <property type="evidence" value="ECO:0007669"/>
    <property type="project" value="InterPro"/>
</dbReference>
<dbReference type="InterPro" id="IPR036719">
    <property type="entry name" value="Neuro-gated_channel_TM_sf"/>
</dbReference>
<evidence type="ECO:0000313" key="4">
    <source>
        <dbReference type="EMBL" id="GFN98820.1"/>
    </source>
</evidence>
<dbReference type="AlphaFoldDB" id="A0AAV3ZS56"/>
<dbReference type="InterPro" id="IPR038050">
    <property type="entry name" value="Neuro_actylchol_rec"/>
</dbReference>
<organism evidence="4 5">
    <name type="scientific">Plakobranchus ocellatus</name>
    <dbReference type="NCBI Taxonomy" id="259542"/>
    <lineage>
        <taxon>Eukaryota</taxon>
        <taxon>Metazoa</taxon>
        <taxon>Spiralia</taxon>
        <taxon>Lophotrochozoa</taxon>
        <taxon>Mollusca</taxon>
        <taxon>Gastropoda</taxon>
        <taxon>Heterobranchia</taxon>
        <taxon>Euthyneura</taxon>
        <taxon>Panpulmonata</taxon>
        <taxon>Sacoglossa</taxon>
        <taxon>Placobranchoidea</taxon>
        <taxon>Plakobranchidae</taxon>
        <taxon>Plakobranchus</taxon>
    </lineage>
</organism>
<name>A0AAV3ZS56_9GAST</name>
<dbReference type="EMBL" id="BLXT01002861">
    <property type="protein sequence ID" value="GFN98820.1"/>
    <property type="molecule type" value="Genomic_DNA"/>
</dbReference>
<dbReference type="CDD" id="cd19051">
    <property type="entry name" value="LGIC_TM_cation"/>
    <property type="match status" value="1"/>
</dbReference>
<dbReference type="GO" id="GO:0016020">
    <property type="term" value="C:membrane"/>
    <property type="evidence" value="ECO:0007669"/>
    <property type="project" value="InterPro"/>
</dbReference>
<keyword evidence="4" id="KW-0675">Receptor</keyword>
<keyword evidence="2" id="KW-1133">Transmembrane helix</keyword>
<evidence type="ECO:0000259" key="3">
    <source>
        <dbReference type="Pfam" id="PF02932"/>
    </source>
</evidence>
<evidence type="ECO:0000256" key="1">
    <source>
        <dbReference type="SAM" id="MobiDB-lite"/>
    </source>
</evidence>
<feature type="domain" description="Neurotransmitter-gated ion-channel transmembrane" evidence="3">
    <location>
        <begin position="27"/>
        <end position="179"/>
    </location>
</feature>
<keyword evidence="5" id="KW-1185">Reference proteome</keyword>
<comment type="caution">
    <text evidence="4">The sequence shown here is derived from an EMBL/GenBank/DDBJ whole genome shotgun (WGS) entry which is preliminary data.</text>
</comment>
<dbReference type="Proteomes" id="UP000735302">
    <property type="component" value="Unassembled WGS sequence"/>
</dbReference>
<dbReference type="PANTHER" id="PTHR18945">
    <property type="entry name" value="NEUROTRANSMITTER GATED ION CHANNEL"/>
    <property type="match status" value="1"/>
</dbReference>
<protein>
    <submittedName>
        <fullName evidence="4">Neuronal acetylcholine receptor subunit alpha-7</fullName>
    </submittedName>
</protein>
<gene>
    <name evidence="4" type="ORF">PoB_002532600</name>
</gene>
<feature type="transmembrane region" description="Helical" evidence="2">
    <location>
        <begin position="56"/>
        <end position="77"/>
    </location>
</feature>
<dbReference type="SUPFAM" id="SSF90112">
    <property type="entry name" value="Neurotransmitter-gated ion-channel transmembrane pore"/>
    <property type="match status" value="1"/>
</dbReference>
<reference evidence="4 5" key="1">
    <citation type="journal article" date="2021" name="Elife">
        <title>Chloroplast acquisition without the gene transfer in kleptoplastic sea slugs, Plakobranchus ocellatus.</title>
        <authorList>
            <person name="Maeda T."/>
            <person name="Takahashi S."/>
            <person name="Yoshida T."/>
            <person name="Shimamura S."/>
            <person name="Takaki Y."/>
            <person name="Nagai Y."/>
            <person name="Toyoda A."/>
            <person name="Suzuki Y."/>
            <person name="Arimoto A."/>
            <person name="Ishii H."/>
            <person name="Satoh N."/>
            <person name="Nishiyama T."/>
            <person name="Hasebe M."/>
            <person name="Maruyama T."/>
            <person name="Minagawa J."/>
            <person name="Obokata J."/>
            <person name="Shigenobu S."/>
        </authorList>
    </citation>
    <scope>NUCLEOTIDE SEQUENCE [LARGE SCALE GENOMIC DNA]</scope>
</reference>
<dbReference type="GO" id="GO:0004888">
    <property type="term" value="F:transmembrane signaling receptor activity"/>
    <property type="evidence" value="ECO:0007669"/>
    <property type="project" value="InterPro"/>
</dbReference>